<dbReference type="GO" id="GO:0043139">
    <property type="term" value="F:5'-3' DNA helicase activity"/>
    <property type="evidence" value="ECO:0007669"/>
    <property type="project" value="TreeGrafter"/>
</dbReference>
<dbReference type="GO" id="GO:0003723">
    <property type="term" value="F:RNA binding"/>
    <property type="evidence" value="ECO:0007669"/>
    <property type="project" value="InterPro"/>
</dbReference>
<dbReference type="GO" id="GO:0005634">
    <property type="term" value="C:nucleus"/>
    <property type="evidence" value="ECO:0007669"/>
    <property type="project" value="UniProtKB-SubCell"/>
</dbReference>
<comment type="subcellular location">
    <subcellularLocation>
        <location evidence="2">Cytoplasm</location>
    </subcellularLocation>
    <subcellularLocation>
        <location evidence="1">Nucleus</location>
    </subcellularLocation>
</comment>
<dbReference type="InterPro" id="IPR050534">
    <property type="entry name" value="Coronavir_polyprotein_1ab"/>
</dbReference>
<dbReference type="Gene3D" id="3.40.50.300">
    <property type="entry name" value="P-loop containing nucleotide triphosphate hydrolases"/>
    <property type="match status" value="2"/>
</dbReference>
<evidence type="ECO:0000256" key="10">
    <source>
        <dbReference type="ARBA" id="ARBA00023242"/>
    </source>
</evidence>
<protein>
    <recommendedName>
        <fullName evidence="4">DNA helicase</fullName>
        <ecNumber evidence="4">3.6.4.12</ecNumber>
    </recommendedName>
</protein>
<dbReference type="InterPro" id="IPR041677">
    <property type="entry name" value="DNA2/NAM7_AAA_11"/>
</dbReference>
<dbReference type="CDD" id="cd18044">
    <property type="entry name" value="DEXXQc_SMUBP2"/>
    <property type="match status" value="1"/>
</dbReference>
<dbReference type="SUPFAM" id="SSF52540">
    <property type="entry name" value="P-loop containing nucleoside triphosphate hydrolases"/>
    <property type="match status" value="1"/>
</dbReference>
<feature type="domain" description="AAA+ ATPase" evidence="12">
    <location>
        <begin position="234"/>
        <end position="442"/>
    </location>
</feature>
<dbReference type="OMA" id="TIIHGPP"/>
<evidence type="ECO:0000259" key="12">
    <source>
        <dbReference type="SMART" id="SM00382"/>
    </source>
</evidence>
<keyword evidence="7" id="KW-0378">Hydrolase</keyword>
<dbReference type="FunFam" id="3.40.50.300:FF:000326">
    <property type="entry name" value="P-loop containing nucleoside triphosphate hydrolase"/>
    <property type="match status" value="1"/>
</dbReference>
<evidence type="ECO:0000256" key="4">
    <source>
        <dbReference type="ARBA" id="ARBA00012551"/>
    </source>
</evidence>
<evidence type="ECO:0000256" key="8">
    <source>
        <dbReference type="ARBA" id="ARBA00022806"/>
    </source>
</evidence>
<dbReference type="EC" id="3.6.4.12" evidence="4"/>
<dbReference type="GO" id="GO:0005737">
    <property type="term" value="C:cytoplasm"/>
    <property type="evidence" value="ECO:0007669"/>
    <property type="project" value="UniProtKB-SubCell"/>
</dbReference>
<dbReference type="GO" id="GO:0005694">
    <property type="term" value="C:chromosome"/>
    <property type="evidence" value="ECO:0007669"/>
    <property type="project" value="UniProtKB-ARBA"/>
</dbReference>
<dbReference type="GO" id="GO:0016787">
    <property type="term" value="F:hydrolase activity"/>
    <property type="evidence" value="ECO:0007669"/>
    <property type="project" value="UniProtKB-KW"/>
</dbReference>
<dbReference type="GO" id="GO:0005524">
    <property type="term" value="F:ATP binding"/>
    <property type="evidence" value="ECO:0007669"/>
    <property type="project" value="UniProtKB-KW"/>
</dbReference>
<evidence type="ECO:0000256" key="9">
    <source>
        <dbReference type="ARBA" id="ARBA00022840"/>
    </source>
</evidence>
<keyword evidence="10" id="KW-0539">Nucleus</keyword>
<keyword evidence="8 13" id="KW-0347">Helicase</keyword>
<dbReference type="Pfam" id="PF21138">
    <property type="entry name" value="SMUBP-2_HCS1_1B"/>
    <property type="match status" value="1"/>
</dbReference>
<keyword evidence="6" id="KW-0547">Nucleotide-binding</keyword>
<dbReference type="InterPro" id="IPR041679">
    <property type="entry name" value="DNA2/NAM7-like_C"/>
</dbReference>
<dbReference type="InterPro" id="IPR047187">
    <property type="entry name" value="SF1_C_Upf1"/>
</dbReference>
<dbReference type="HOGENOM" id="CLU_001666_8_2_1"/>
<keyword evidence="5" id="KW-0963">Cytoplasm</keyword>
<dbReference type="InterPro" id="IPR003593">
    <property type="entry name" value="AAA+_ATPase"/>
</dbReference>
<dbReference type="Proteomes" id="UP000007148">
    <property type="component" value="Unassembled WGS sequence"/>
</dbReference>
<evidence type="ECO:0000313" key="13">
    <source>
        <dbReference type="EMBL" id="CCA77799.1"/>
    </source>
</evidence>
<evidence type="ECO:0000313" key="14">
    <source>
        <dbReference type="Proteomes" id="UP000007148"/>
    </source>
</evidence>
<dbReference type="InterPro" id="IPR027417">
    <property type="entry name" value="P-loop_NTPase"/>
</dbReference>
<feature type="compositionally biased region" description="Basic and acidic residues" evidence="11">
    <location>
        <begin position="468"/>
        <end position="488"/>
    </location>
</feature>
<dbReference type="SMART" id="SM00382">
    <property type="entry name" value="AAA"/>
    <property type="match status" value="1"/>
</dbReference>
<evidence type="ECO:0000256" key="2">
    <source>
        <dbReference type="ARBA" id="ARBA00004496"/>
    </source>
</evidence>
<gene>
    <name evidence="13" type="ORF">PIIN_03434</name>
</gene>
<accession>G4U2K2</accession>
<reference evidence="13 14" key="1">
    <citation type="journal article" date="2011" name="PLoS Pathog.">
        <title>Endophytic Life Strategies Decoded by Genome and Transcriptome Analyses of the Mutualistic Root Symbiont Piriformospora indica.</title>
        <authorList>
            <person name="Zuccaro A."/>
            <person name="Lahrmann U."/>
            <person name="Guldener U."/>
            <person name="Langen G."/>
            <person name="Pfiffi S."/>
            <person name="Biedenkopf D."/>
            <person name="Wong P."/>
            <person name="Samans B."/>
            <person name="Grimm C."/>
            <person name="Basiewicz M."/>
            <person name="Murat C."/>
            <person name="Martin F."/>
            <person name="Kogel K.H."/>
        </authorList>
    </citation>
    <scope>NUCLEOTIDE SEQUENCE [LARGE SCALE GENOMIC DNA]</scope>
    <source>
        <strain evidence="13 14">DSM 11827</strain>
    </source>
</reference>
<dbReference type="InterPro" id="IPR048761">
    <property type="entry name" value="SMUBP-2_HCS1_1B"/>
</dbReference>
<comment type="similarity">
    <text evidence="3">Belongs to the DNA2/NAM7 helicase family.</text>
</comment>
<dbReference type="PANTHER" id="PTHR43788">
    <property type="entry name" value="DNA2/NAM7 HELICASE FAMILY MEMBER"/>
    <property type="match status" value="1"/>
</dbReference>
<evidence type="ECO:0000256" key="7">
    <source>
        <dbReference type="ARBA" id="ARBA00022801"/>
    </source>
</evidence>
<dbReference type="AlphaFoldDB" id="G4U2K2"/>
<name>G4U2K2_SERID</name>
<sequence length="752" mass="82137">MATPEQLEAFFDRQRQLLAQERQAEIDQTSLLLSNCSAKLLEKKGLALLGLGVVNVNIGLGGKSLVELERPSAHHSSPLFPPHTFRPGDLARIDDASTTSKKASKSKTPAAASKENFGVEGVVYKVSNSRIIIAVDASRPGTNEDLDIPEHCIVVKLANTVTYDRMDQAVERMSKIMLGIAGPSGNTQAPNALQRVLFGQSSPSRPDDIGTIQFFNSEGLNESQKRAVKLALAAPEIALIHGPPGTGKTHTLVEVILQLVARNKSCLVCGASNLAVDNLLERLVPHKIPLIRVGHPARVLNDLHDATLDSQAERSDQAQLVNDIKKEINDLMNTLSGGGKGKKPRGAERKKMYDEVKELRKEYRKREGTIVSRVVDGAKIVLATCHGAGGRQLFNRAFDVVIVDEAAQALEAVCWIPILKASKLILAGDPLQLPPTVLSTKEKKSGTVKAQAPAKTMARAKATKPKSQKAEPEPAKEVDESSEDERTGAEGYMQDTGRPKTSITKFGLLIPPKSLEVTLFDRMEVMWGPEIKQMLDVQYRMNTRICAFPSATLYSSKLTSDPSVANRLLTDRDPTNDAAQDTLGHPIVFFDTAGCEFFERVDGGDNEGKSTTLNDEGSKCNVNEVEIVKQWVNDLVNYGIPPQEIAIITPYQAQVSLLSAALTSIPGLEIGTVDGVQGREKDAVVISLVRSNDKREVGFLKEKRRLNVAMTRARKQLCIVGDSSTIRHGSLYLKKWMEWLEENADVRFVGDN</sequence>
<dbReference type="PANTHER" id="PTHR43788:SF8">
    <property type="entry name" value="DNA-BINDING PROTEIN SMUBP-2"/>
    <property type="match status" value="1"/>
</dbReference>
<proteinExistence type="inferred from homology"/>
<feature type="region of interest" description="Disordered" evidence="11">
    <location>
        <begin position="441"/>
        <end position="499"/>
    </location>
</feature>
<evidence type="ECO:0000256" key="1">
    <source>
        <dbReference type="ARBA" id="ARBA00004123"/>
    </source>
</evidence>
<dbReference type="eggNOG" id="KOG1803">
    <property type="taxonomic scope" value="Eukaryota"/>
</dbReference>
<dbReference type="FunCoup" id="G4U2K2">
    <property type="interactions" value="217"/>
</dbReference>
<keyword evidence="14" id="KW-1185">Reference proteome</keyword>
<dbReference type="EMBL" id="CAFZ01001873">
    <property type="protein sequence ID" value="CCA77799.1"/>
    <property type="molecule type" value="Genomic_DNA"/>
</dbReference>
<keyword evidence="9" id="KW-0067">ATP-binding</keyword>
<dbReference type="OrthoDB" id="6730379at2759"/>
<evidence type="ECO:0000256" key="11">
    <source>
        <dbReference type="SAM" id="MobiDB-lite"/>
    </source>
</evidence>
<evidence type="ECO:0000256" key="3">
    <source>
        <dbReference type="ARBA" id="ARBA00007913"/>
    </source>
</evidence>
<evidence type="ECO:0000256" key="5">
    <source>
        <dbReference type="ARBA" id="ARBA00022490"/>
    </source>
</evidence>
<dbReference type="Gene3D" id="2.40.30.270">
    <property type="match status" value="1"/>
</dbReference>
<dbReference type="STRING" id="1109443.G4U2K2"/>
<dbReference type="Pfam" id="PF13087">
    <property type="entry name" value="AAA_12"/>
    <property type="match status" value="1"/>
</dbReference>
<dbReference type="InParanoid" id="G4U2K2"/>
<organism evidence="13 14">
    <name type="scientific">Serendipita indica (strain DSM 11827)</name>
    <name type="common">Root endophyte fungus</name>
    <name type="synonym">Piriformospora indica</name>
    <dbReference type="NCBI Taxonomy" id="1109443"/>
    <lineage>
        <taxon>Eukaryota</taxon>
        <taxon>Fungi</taxon>
        <taxon>Dikarya</taxon>
        <taxon>Basidiomycota</taxon>
        <taxon>Agaricomycotina</taxon>
        <taxon>Agaricomycetes</taxon>
        <taxon>Sebacinales</taxon>
        <taxon>Serendipitaceae</taxon>
        <taxon>Serendipita</taxon>
    </lineage>
</organism>
<comment type="caution">
    <text evidence="13">The sequence shown here is derived from an EMBL/GenBank/DDBJ whole genome shotgun (WGS) entry which is preliminary data.</text>
</comment>
<evidence type="ECO:0000256" key="6">
    <source>
        <dbReference type="ARBA" id="ARBA00022741"/>
    </source>
</evidence>
<dbReference type="CDD" id="cd18808">
    <property type="entry name" value="SF1_C_Upf1"/>
    <property type="match status" value="1"/>
</dbReference>
<dbReference type="Pfam" id="PF13086">
    <property type="entry name" value="AAA_11"/>
    <property type="match status" value="1"/>
</dbReference>